<gene>
    <name evidence="1" type="ORF">JV16_00859</name>
</gene>
<proteinExistence type="predicted"/>
<protein>
    <submittedName>
        <fullName evidence="1">Uncharacterized protein</fullName>
    </submittedName>
</protein>
<reference evidence="1 2" key="1">
    <citation type="submission" date="2015-01" db="EMBL/GenBank/DDBJ databases">
        <title>Genome sequence of Anoxybacillus ayderensis strain AB04.</title>
        <authorList>
            <person name="Belduz A.O."/>
            <person name="Canakci S."/>
            <person name="Chan K.-G."/>
            <person name="Kahar U.M."/>
            <person name="Yaakob A.S."/>
            <person name="Chan C.S."/>
            <person name="Goh K.M."/>
        </authorList>
    </citation>
    <scope>NUCLEOTIDE SEQUENCE [LARGE SCALE GENOMIC DNA]</scope>
    <source>
        <strain evidence="1 2">AB04</strain>
    </source>
</reference>
<accession>A0A7W0HIG2</accession>
<dbReference type="EMBL" id="JXTG01000002">
    <property type="protein sequence ID" value="KIP22311.1"/>
    <property type="molecule type" value="Genomic_DNA"/>
</dbReference>
<dbReference type="Proteomes" id="UP000032047">
    <property type="component" value="Unassembled WGS sequence"/>
</dbReference>
<organism evidence="1 2">
    <name type="scientific">Anoxybacillus ayderensis</name>
    <dbReference type="NCBI Taxonomy" id="265546"/>
    <lineage>
        <taxon>Bacteria</taxon>
        <taxon>Bacillati</taxon>
        <taxon>Bacillota</taxon>
        <taxon>Bacilli</taxon>
        <taxon>Bacillales</taxon>
        <taxon>Anoxybacillaceae</taxon>
        <taxon>Anoxybacillus</taxon>
    </lineage>
</organism>
<evidence type="ECO:0000313" key="2">
    <source>
        <dbReference type="Proteomes" id="UP000032047"/>
    </source>
</evidence>
<keyword evidence="2" id="KW-1185">Reference proteome</keyword>
<dbReference type="AlphaFoldDB" id="A0A0D0H2N8"/>
<sequence>MKKNWALFFILLLVSFVWGAMYWLFIAKS</sequence>
<accession>A0A0D0H2N8</accession>
<name>A0A0D0H2N8_9BACL</name>
<comment type="caution">
    <text evidence="1">The sequence shown here is derived from an EMBL/GenBank/DDBJ whole genome shotgun (WGS) entry which is preliminary data.</text>
</comment>
<evidence type="ECO:0000313" key="1">
    <source>
        <dbReference type="EMBL" id="KIP22311.1"/>
    </source>
</evidence>